<dbReference type="InterPro" id="IPR005479">
    <property type="entry name" value="CPAse_ATP-bd"/>
</dbReference>
<dbReference type="NCBIfam" id="TIGR00514">
    <property type="entry name" value="accC"/>
    <property type="match status" value="1"/>
</dbReference>
<dbReference type="InterPro" id="IPR011764">
    <property type="entry name" value="Biotin_carboxylation_dom"/>
</dbReference>
<dbReference type="GO" id="GO:0006633">
    <property type="term" value="P:fatty acid biosynthetic process"/>
    <property type="evidence" value="ECO:0007669"/>
    <property type="project" value="UniProtKB-KW"/>
</dbReference>
<dbReference type="InterPro" id="IPR051602">
    <property type="entry name" value="ACC_Biotin_Carboxylase"/>
</dbReference>
<keyword evidence="12 17" id="KW-0443">Lipid metabolism</keyword>
<dbReference type="EMBL" id="LT629690">
    <property type="protein sequence ID" value="SDF05196.1"/>
    <property type="molecule type" value="Genomic_DNA"/>
</dbReference>
<organism evidence="20 21">
    <name type="scientific">Terriglobus roseus</name>
    <dbReference type="NCBI Taxonomy" id="392734"/>
    <lineage>
        <taxon>Bacteria</taxon>
        <taxon>Pseudomonadati</taxon>
        <taxon>Acidobacteriota</taxon>
        <taxon>Terriglobia</taxon>
        <taxon>Terriglobales</taxon>
        <taxon>Acidobacteriaceae</taxon>
        <taxon>Terriglobus</taxon>
    </lineage>
</organism>
<evidence type="ECO:0000256" key="6">
    <source>
        <dbReference type="ARBA" id="ARBA00022598"/>
    </source>
</evidence>
<dbReference type="PANTHER" id="PTHR48095">
    <property type="entry name" value="PYRUVATE CARBOXYLASE SUBUNIT A"/>
    <property type="match status" value="1"/>
</dbReference>
<sequence>MFKKVLIANRGEIALRVISACRELGIRTVAVYSEADRNSLHVRFADEAICIGPPRSAESYLNVPAVISAAEIADVDAIHPGYGLLSENANFAEVCRASNIKFIGPRPEVTRMMGEKSTARQTMKAANVPILPGSDGVIGSVEEALQWAADVRYPVILKAVAGGGGRGMRIVRSADELPGLYNQASTEALNAFGNGDLYMEKFIERPRHIEFQVLADEHGNVMSLGERECSIQRRHQKLIEEAPSLQITPEIRTRLGGVIERSLREIGYWNAGTIEFLMDEDGEIYFIEMNTRIQVEHPVTELITGIDLVKAQLRIASGEKLPDIVPARPTINGHAIECRINAEHPEKFTPSAGKITAWNVPGGNGVRVDTNQYQEGVVPPYYDSMIAKVICHGKDREEAMNRMQRALSQFVVEGIHTTIPLQQKIFSDPDFRKGDFDTKFMERFFEKEAARKKAEAENEPTGA</sequence>
<dbReference type="NCBIfam" id="NF006367">
    <property type="entry name" value="PRK08591.1"/>
    <property type="match status" value="1"/>
</dbReference>
<dbReference type="Gene3D" id="3.30.1490.20">
    <property type="entry name" value="ATP-grasp fold, A domain"/>
    <property type="match status" value="1"/>
</dbReference>
<dbReference type="OrthoDB" id="9807469at2"/>
<keyword evidence="10 16" id="KW-0067">ATP-binding</keyword>
<dbReference type="Gene3D" id="3.40.50.20">
    <property type="match status" value="1"/>
</dbReference>
<dbReference type="InterPro" id="IPR005481">
    <property type="entry name" value="BC-like_N"/>
</dbReference>
<evidence type="ECO:0000313" key="21">
    <source>
        <dbReference type="Proteomes" id="UP000182427"/>
    </source>
</evidence>
<dbReference type="FunFam" id="3.40.50.20:FF:000010">
    <property type="entry name" value="Propionyl-CoA carboxylase subunit alpha"/>
    <property type="match status" value="1"/>
</dbReference>
<dbReference type="SUPFAM" id="SSF56059">
    <property type="entry name" value="Glutathione synthetase ATP-binding domain-like"/>
    <property type="match status" value="1"/>
</dbReference>
<dbReference type="PROSITE" id="PS50975">
    <property type="entry name" value="ATP_GRASP"/>
    <property type="match status" value="1"/>
</dbReference>
<gene>
    <name evidence="20" type="ORF">SAMN05444167_1246</name>
</gene>
<dbReference type="InterPro" id="IPR005482">
    <property type="entry name" value="Biotin_COase_C"/>
</dbReference>
<comment type="subunit">
    <text evidence="3 17">Acetyl-CoA carboxylase is a heterohexamer of biotin carboxyl carrier protein, biotin carboxylase and the two subunits of carboxyl transferase in a 2:2 complex.</text>
</comment>
<keyword evidence="8 16" id="KW-0547">Nucleotide-binding</keyword>
<proteinExistence type="predicted"/>
<evidence type="ECO:0000256" key="13">
    <source>
        <dbReference type="ARBA" id="ARBA00023160"/>
    </source>
</evidence>
<evidence type="ECO:0000256" key="17">
    <source>
        <dbReference type="RuleBase" id="RU365063"/>
    </source>
</evidence>
<dbReference type="GO" id="GO:0046872">
    <property type="term" value="F:metal ion binding"/>
    <property type="evidence" value="ECO:0007669"/>
    <property type="project" value="UniProtKB-KW"/>
</dbReference>
<evidence type="ECO:0000256" key="11">
    <source>
        <dbReference type="ARBA" id="ARBA00022842"/>
    </source>
</evidence>
<keyword evidence="5 17" id="KW-0444">Lipid biosynthesis</keyword>
<evidence type="ECO:0000256" key="1">
    <source>
        <dbReference type="ARBA" id="ARBA00003761"/>
    </source>
</evidence>
<keyword evidence="11" id="KW-0460">Magnesium</keyword>
<evidence type="ECO:0000256" key="9">
    <source>
        <dbReference type="ARBA" id="ARBA00022832"/>
    </source>
</evidence>
<keyword evidence="6 17" id="KW-0436">Ligase</keyword>
<comment type="pathway">
    <text evidence="2 17">Lipid metabolism; malonyl-CoA biosynthesis; malonyl-CoA from acetyl-CoA: step 1/1.</text>
</comment>
<reference evidence="20 21" key="1">
    <citation type="submission" date="2016-10" db="EMBL/GenBank/DDBJ databases">
        <authorList>
            <person name="de Groot N.N."/>
        </authorList>
    </citation>
    <scope>NUCLEOTIDE SEQUENCE [LARGE SCALE GENOMIC DNA]</scope>
    <source>
        <strain evidence="20 21">GAS232</strain>
    </source>
</reference>
<dbReference type="InterPro" id="IPR004549">
    <property type="entry name" value="Acetyl_CoA_COase_biotin_COase"/>
</dbReference>
<dbReference type="InterPro" id="IPR011054">
    <property type="entry name" value="Rudment_hybrid_motif"/>
</dbReference>
<dbReference type="InterPro" id="IPR016185">
    <property type="entry name" value="PreATP-grasp_dom_sf"/>
</dbReference>
<evidence type="ECO:0000256" key="5">
    <source>
        <dbReference type="ARBA" id="ARBA00022516"/>
    </source>
</evidence>
<evidence type="ECO:0000256" key="12">
    <source>
        <dbReference type="ARBA" id="ARBA00023098"/>
    </source>
</evidence>
<dbReference type="GO" id="GO:0005524">
    <property type="term" value="F:ATP binding"/>
    <property type="evidence" value="ECO:0007669"/>
    <property type="project" value="UniProtKB-UniRule"/>
</dbReference>
<dbReference type="PANTHER" id="PTHR48095:SF2">
    <property type="entry name" value="BIOTIN CARBOXYLASE, CHLOROPLASTIC"/>
    <property type="match status" value="1"/>
</dbReference>
<dbReference type="InterPro" id="IPR011761">
    <property type="entry name" value="ATP-grasp"/>
</dbReference>
<feature type="domain" description="Biotin carboxylation" evidence="19">
    <location>
        <begin position="1"/>
        <end position="446"/>
    </location>
</feature>
<keyword evidence="21" id="KW-1185">Reference proteome</keyword>
<dbReference type="Pfam" id="PF02785">
    <property type="entry name" value="Biotin_carb_C"/>
    <property type="match status" value="1"/>
</dbReference>
<feature type="domain" description="ATP-grasp" evidence="18">
    <location>
        <begin position="120"/>
        <end position="317"/>
    </location>
</feature>
<dbReference type="AlphaFoldDB" id="A0A1G7HY75"/>
<evidence type="ECO:0000313" key="20">
    <source>
        <dbReference type="EMBL" id="SDF05196.1"/>
    </source>
</evidence>
<protein>
    <recommendedName>
        <fullName evidence="4 17">Biotin carboxylase</fullName>
        <ecNumber evidence="4 17">6.3.4.14</ecNumber>
    </recommendedName>
    <alternativeName>
        <fullName evidence="17">Acetyl-coenzyme A carboxylase biotin carboxylase subunit A</fullName>
    </alternativeName>
</protein>
<evidence type="ECO:0000259" key="19">
    <source>
        <dbReference type="PROSITE" id="PS50979"/>
    </source>
</evidence>
<dbReference type="GO" id="GO:0004075">
    <property type="term" value="F:biotin carboxylase activity"/>
    <property type="evidence" value="ECO:0007669"/>
    <property type="project" value="UniProtKB-EC"/>
</dbReference>
<dbReference type="PROSITE" id="PS00867">
    <property type="entry name" value="CPSASE_2"/>
    <property type="match status" value="1"/>
</dbReference>
<keyword evidence="9 17" id="KW-0276">Fatty acid metabolism</keyword>
<dbReference type="InterPro" id="IPR013815">
    <property type="entry name" value="ATP_grasp_subdomain_1"/>
</dbReference>
<dbReference type="RefSeq" id="WP_083344376.1">
    <property type="nucleotide sequence ID" value="NZ_LT629690.1"/>
</dbReference>
<keyword evidence="7" id="KW-0479">Metal-binding</keyword>
<dbReference type="FunFam" id="3.30.1490.20:FF:000018">
    <property type="entry name" value="Biotin carboxylase"/>
    <property type="match status" value="1"/>
</dbReference>
<dbReference type="SUPFAM" id="SSF52440">
    <property type="entry name" value="PreATP-grasp domain"/>
    <property type="match status" value="1"/>
</dbReference>
<accession>A0A1G7HY75</accession>
<evidence type="ECO:0000256" key="2">
    <source>
        <dbReference type="ARBA" id="ARBA00004956"/>
    </source>
</evidence>
<comment type="catalytic activity">
    <reaction evidence="15 17">
        <text>N(6)-biotinyl-L-lysyl-[protein] + hydrogencarbonate + ATP = N(6)-carboxybiotinyl-L-lysyl-[protein] + ADP + phosphate + H(+)</text>
        <dbReference type="Rhea" id="RHEA:13501"/>
        <dbReference type="Rhea" id="RHEA-COMP:10505"/>
        <dbReference type="Rhea" id="RHEA-COMP:10506"/>
        <dbReference type="ChEBI" id="CHEBI:15378"/>
        <dbReference type="ChEBI" id="CHEBI:17544"/>
        <dbReference type="ChEBI" id="CHEBI:30616"/>
        <dbReference type="ChEBI" id="CHEBI:43474"/>
        <dbReference type="ChEBI" id="CHEBI:83144"/>
        <dbReference type="ChEBI" id="CHEBI:83145"/>
        <dbReference type="ChEBI" id="CHEBI:456216"/>
        <dbReference type="EC" id="6.3.4.14"/>
    </reaction>
</comment>
<dbReference type="Pfam" id="PF02786">
    <property type="entry name" value="CPSase_L_D2"/>
    <property type="match status" value="1"/>
</dbReference>
<dbReference type="Pfam" id="PF00289">
    <property type="entry name" value="Biotin_carb_N"/>
    <property type="match status" value="1"/>
</dbReference>
<keyword evidence="14 17" id="KW-0092">Biotin</keyword>
<keyword evidence="13 17" id="KW-0275">Fatty acid biosynthesis</keyword>
<comment type="function">
    <text evidence="1 17">This protein is a component of the acetyl coenzyme A carboxylase complex; first, biotin carboxylase catalyzes the carboxylation of the carrier protein and then the transcarboxylase transfers the carboxyl group to form malonyl-CoA.</text>
</comment>
<evidence type="ECO:0000259" key="18">
    <source>
        <dbReference type="PROSITE" id="PS50975"/>
    </source>
</evidence>
<dbReference type="Proteomes" id="UP000182427">
    <property type="component" value="Chromosome I"/>
</dbReference>
<evidence type="ECO:0000256" key="14">
    <source>
        <dbReference type="ARBA" id="ARBA00023267"/>
    </source>
</evidence>
<evidence type="ECO:0000256" key="8">
    <source>
        <dbReference type="ARBA" id="ARBA00022741"/>
    </source>
</evidence>
<dbReference type="UniPathway" id="UPA00655">
    <property type="reaction ID" value="UER00711"/>
</dbReference>
<dbReference type="SMART" id="SM00878">
    <property type="entry name" value="Biotin_carb_C"/>
    <property type="match status" value="1"/>
</dbReference>
<evidence type="ECO:0000256" key="7">
    <source>
        <dbReference type="ARBA" id="ARBA00022723"/>
    </source>
</evidence>
<evidence type="ECO:0000256" key="4">
    <source>
        <dbReference type="ARBA" id="ARBA00013263"/>
    </source>
</evidence>
<evidence type="ECO:0000256" key="10">
    <source>
        <dbReference type="ARBA" id="ARBA00022840"/>
    </source>
</evidence>
<dbReference type="Gene3D" id="3.30.470.20">
    <property type="entry name" value="ATP-grasp fold, B domain"/>
    <property type="match status" value="1"/>
</dbReference>
<name>A0A1G7HY75_9BACT</name>
<evidence type="ECO:0000256" key="16">
    <source>
        <dbReference type="PROSITE-ProRule" id="PRU00409"/>
    </source>
</evidence>
<evidence type="ECO:0000256" key="15">
    <source>
        <dbReference type="ARBA" id="ARBA00048600"/>
    </source>
</evidence>
<dbReference type="SUPFAM" id="SSF51246">
    <property type="entry name" value="Rudiment single hybrid motif"/>
    <property type="match status" value="1"/>
</dbReference>
<dbReference type="GO" id="GO:2001295">
    <property type="term" value="P:malonyl-CoA biosynthetic process"/>
    <property type="evidence" value="ECO:0007669"/>
    <property type="project" value="UniProtKB-UniPathway"/>
</dbReference>
<dbReference type="EC" id="6.3.4.14" evidence="4 17"/>
<dbReference type="PROSITE" id="PS50979">
    <property type="entry name" value="BC"/>
    <property type="match status" value="1"/>
</dbReference>
<evidence type="ECO:0000256" key="3">
    <source>
        <dbReference type="ARBA" id="ARBA00011750"/>
    </source>
</evidence>